<dbReference type="EMBL" id="JACXAI010000030">
    <property type="protein sequence ID" value="MBD1382381.1"/>
    <property type="molecule type" value="Genomic_DNA"/>
</dbReference>
<sequence>MHIHLKRIYEDPSSHDGKRILVDRVWPRGISKEKADLDEWMKEIAPTGELRKWFNHEPDRFERFTEKYKEEIENDSTKADKLKQLTALAKKEKVTILYGAKDEKHNHAVVLKKIIENGLH</sequence>
<dbReference type="RefSeq" id="WP_191160517.1">
    <property type="nucleotide sequence ID" value="NZ_JACXAI010000030.1"/>
</dbReference>
<dbReference type="Proteomes" id="UP000626844">
    <property type="component" value="Unassembled WGS sequence"/>
</dbReference>
<dbReference type="PANTHER" id="PTHR36849">
    <property type="entry name" value="CYTOPLASMIC PROTEIN-RELATED"/>
    <property type="match status" value="1"/>
</dbReference>
<evidence type="ECO:0000313" key="1">
    <source>
        <dbReference type="EMBL" id="MBD1382381.1"/>
    </source>
</evidence>
<dbReference type="AlphaFoldDB" id="A0A926RYS2"/>
<reference evidence="1" key="1">
    <citation type="submission" date="2020-09" db="EMBL/GenBank/DDBJ databases">
        <title>A novel bacterium of genus Bacillus, isolated from South China Sea.</title>
        <authorList>
            <person name="Huang H."/>
            <person name="Mo K."/>
            <person name="Hu Y."/>
        </authorList>
    </citation>
    <scope>NUCLEOTIDE SEQUENCE</scope>
    <source>
        <strain evidence="1">IB182487</strain>
    </source>
</reference>
<keyword evidence="2" id="KW-1185">Reference proteome</keyword>
<evidence type="ECO:0000313" key="2">
    <source>
        <dbReference type="Proteomes" id="UP000626844"/>
    </source>
</evidence>
<dbReference type="InterPro" id="IPR052552">
    <property type="entry name" value="YeaO-like"/>
</dbReference>
<dbReference type="Pfam" id="PF22752">
    <property type="entry name" value="DUF488-N3i"/>
    <property type="match status" value="1"/>
</dbReference>
<protein>
    <submittedName>
        <fullName evidence="1">DUF488 domain-containing protein</fullName>
    </submittedName>
</protein>
<gene>
    <name evidence="1" type="ORF">IC621_19370</name>
</gene>
<organism evidence="1 2">
    <name type="scientific">Metabacillus arenae</name>
    <dbReference type="NCBI Taxonomy" id="2771434"/>
    <lineage>
        <taxon>Bacteria</taxon>
        <taxon>Bacillati</taxon>
        <taxon>Bacillota</taxon>
        <taxon>Bacilli</taxon>
        <taxon>Bacillales</taxon>
        <taxon>Bacillaceae</taxon>
        <taxon>Metabacillus</taxon>
    </lineage>
</organism>
<comment type="caution">
    <text evidence="1">The sequence shown here is derived from an EMBL/GenBank/DDBJ whole genome shotgun (WGS) entry which is preliminary data.</text>
</comment>
<dbReference type="PANTHER" id="PTHR36849:SF1">
    <property type="entry name" value="CYTOPLASMIC PROTEIN"/>
    <property type="match status" value="1"/>
</dbReference>
<proteinExistence type="predicted"/>
<accession>A0A926RYS2</accession>
<name>A0A926RYS2_9BACI</name>